<evidence type="ECO:0000313" key="2">
    <source>
        <dbReference type="Proteomes" id="UP001153636"/>
    </source>
</evidence>
<sequence length="402" mass="45698">MELTRYNCFIGTARGFLLSTTDKPKELKHVKPDFSSEITALAFSKEQKEIIIGYQNGNLHRYDPTENIYLDTISDLEGKGSIIGLGCKENLIIAGKSDGIINIWKDGKKKKKHFGINLDPEGTLNSLVVNESSKVIGTGGEKNDFKLWDIETQKCTFKAKSMGHDKLNLPIPTSIRGITFFPEDPNLGCCCTKEGHVLVYDDRAQRRPVVKYLEEKASYTTIASAYRERQCLVGTTRGYMQLLDMKVGKCLRTFTTFTGSVTSIVCDPIEPYVVSTSLDRHVRLHHLETKALIQKVYLKVNLTSLLIRPVVKEEESDNEENTENIKANEEVEDNEYEDIFNEMEVVIDEPKKKKKIKRIIQDEVDASKVALKKIKKKVKNDDEIDQIKVKRKITKVKNIFAK</sequence>
<keyword evidence="2" id="KW-1185">Reference proteome</keyword>
<dbReference type="SMART" id="SM00320">
    <property type="entry name" value="WD40"/>
    <property type="match status" value="4"/>
</dbReference>
<accession>A0A9P0GIE4</accession>
<evidence type="ECO:0000313" key="1">
    <source>
        <dbReference type="EMBL" id="CAH1111922.1"/>
    </source>
</evidence>
<reference evidence="1" key="1">
    <citation type="submission" date="2022-01" db="EMBL/GenBank/DDBJ databases">
        <authorList>
            <person name="King R."/>
        </authorList>
    </citation>
    <scope>NUCLEOTIDE SEQUENCE</scope>
</reference>
<dbReference type="Proteomes" id="UP001153636">
    <property type="component" value="Chromosome 6"/>
</dbReference>
<organism evidence="1 2">
    <name type="scientific">Psylliodes chrysocephalus</name>
    <dbReference type="NCBI Taxonomy" id="3402493"/>
    <lineage>
        <taxon>Eukaryota</taxon>
        <taxon>Metazoa</taxon>
        <taxon>Ecdysozoa</taxon>
        <taxon>Arthropoda</taxon>
        <taxon>Hexapoda</taxon>
        <taxon>Insecta</taxon>
        <taxon>Pterygota</taxon>
        <taxon>Neoptera</taxon>
        <taxon>Endopterygota</taxon>
        <taxon>Coleoptera</taxon>
        <taxon>Polyphaga</taxon>
        <taxon>Cucujiformia</taxon>
        <taxon>Chrysomeloidea</taxon>
        <taxon>Chrysomelidae</taxon>
        <taxon>Galerucinae</taxon>
        <taxon>Alticini</taxon>
        <taxon>Psylliodes</taxon>
    </lineage>
</organism>
<dbReference type="InterPro" id="IPR037379">
    <property type="entry name" value="WDR74/Nsa1"/>
</dbReference>
<evidence type="ECO:0008006" key="3">
    <source>
        <dbReference type="Google" id="ProtNLM"/>
    </source>
</evidence>
<dbReference type="InterPro" id="IPR036322">
    <property type="entry name" value="WD40_repeat_dom_sf"/>
</dbReference>
<dbReference type="PANTHER" id="PTHR16038:SF4">
    <property type="entry name" value="WD REPEAT-CONTAINING PROTEIN 74"/>
    <property type="match status" value="1"/>
</dbReference>
<dbReference type="PANTHER" id="PTHR16038">
    <property type="entry name" value="NOP SEVEN ASSOCIATED PROTEIN 1"/>
    <property type="match status" value="1"/>
</dbReference>
<dbReference type="GO" id="GO:0030687">
    <property type="term" value="C:preribosome, large subunit precursor"/>
    <property type="evidence" value="ECO:0007669"/>
    <property type="project" value="TreeGrafter"/>
</dbReference>
<dbReference type="OrthoDB" id="18388at2759"/>
<dbReference type="SUPFAM" id="SSF50978">
    <property type="entry name" value="WD40 repeat-like"/>
    <property type="match status" value="1"/>
</dbReference>
<dbReference type="GO" id="GO:0042273">
    <property type="term" value="P:ribosomal large subunit biogenesis"/>
    <property type="evidence" value="ECO:0007669"/>
    <property type="project" value="InterPro"/>
</dbReference>
<dbReference type="InterPro" id="IPR015943">
    <property type="entry name" value="WD40/YVTN_repeat-like_dom_sf"/>
</dbReference>
<gene>
    <name evidence="1" type="ORF">PSYICH_LOCUS12678</name>
</gene>
<protein>
    <recommendedName>
        <fullName evidence="3">WD repeat-containing protein 74</fullName>
    </recommendedName>
</protein>
<dbReference type="EMBL" id="OV651818">
    <property type="protein sequence ID" value="CAH1111922.1"/>
    <property type="molecule type" value="Genomic_DNA"/>
</dbReference>
<dbReference type="InterPro" id="IPR001680">
    <property type="entry name" value="WD40_rpt"/>
</dbReference>
<dbReference type="AlphaFoldDB" id="A0A9P0GIE4"/>
<dbReference type="Pfam" id="PF00400">
    <property type="entry name" value="WD40"/>
    <property type="match status" value="1"/>
</dbReference>
<name>A0A9P0GIE4_9CUCU</name>
<dbReference type="GO" id="GO:0005730">
    <property type="term" value="C:nucleolus"/>
    <property type="evidence" value="ECO:0007669"/>
    <property type="project" value="InterPro"/>
</dbReference>
<proteinExistence type="predicted"/>
<dbReference type="Gene3D" id="2.130.10.10">
    <property type="entry name" value="YVTN repeat-like/Quinoprotein amine dehydrogenase"/>
    <property type="match status" value="2"/>
</dbReference>